<feature type="transmembrane region" description="Helical" evidence="1">
    <location>
        <begin position="20"/>
        <end position="38"/>
    </location>
</feature>
<gene>
    <name evidence="2" type="ORF">JF547_16255</name>
</gene>
<protein>
    <submittedName>
        <fullName evidence="2">Uncharacterized protein</fullName>
    </submittedName>
</protein>
<keyword evidence="1" id="KW-0812">Transmembrane</keyword>
<organism evidence="2 3">
    <name type="scientific">Thalassospira povalilytica</name>
    <dbReference type="NCBI Taxonomy" id="732237"/>
    <lineage>
        <taxon>Bacteria</taxon>
        <taxon>Pseudomonadati</taxon>
        <taxon>Pseudomonadota</taxon>
        <taxon>Alphaproteobacteria</taxon>
        <taxon>Rhodospirillales</taxon>
        <taxon>Thalassospiraceae</taxon>
        <taxon>Thalassospira</taxon>
    </lineage>
</organism>
<reference evidence="2" key="1">
    <citation type="submission" date="2020-12" db="EMBL/GenBank/DDBJ databases">
        <title>Oil enriched cultivation method for isolating marine PHA-producing bacteria.</title>
        <authorList>
            <person name="Zheng W."/>
            <person name="Yu S."/>
            <person name="Huang Y."/>
        </authorList>
    </citation>
    <scope>NUCLEOTIDE SEQUENCE</scope>
    <source>
        <strain evidence="2">SY-2-3</strain>
    </source>
</reference>
<name>A0A8I1SJ55_9PROT</name>
<evidence type="ECO:0000256" key="1">
    <source>
        <dbReference type="SAM" id="Phobius"/>
    </source>
</evidence>
<evidence type="ECO:0000313" key="3">
    <source>
        <dbReference type="Proteomes" id="UP000664405"/>
    </source>
</evidence>
<proteinExistence type="predicted"/>
<comment type="caution">
    <text evidence="2">The sequence shown here is derived from an EMBL/GenBank/DDBJ whole genome shotgun (WGS) entry which is preliminary data.</text>
</comment>
<dbReference type="AlphaFoldDB" id="A0A8I1SJ55"/>
<dbReference type="RefSeq" id="WP_206928027.1">
    <property type="nucleotide sequence ID" value="NZ_JAEKJW010000003.1"/>
</dbReference>
<keyword evidence="1" id="KW-0472">Membrane</keyword>
<sequence>MTGNLDWSLLEIDIEIWKSIISVVITTIVTGVAGHLLIGKPKVKWGVSHGFAFNLRKETEDYETNLIYTQSLFIQNMGRKPAHEIEVHLNFPPEHFQTWPSFDYQSTTTPQGQFVIKIGTLGKHEHLTIEMVQGRFDLPQVLYVRTAEGPCPQMNIAPQPIAPTWLKLIVTALMLIGLWKVVEMLVGYFI</sequence>
<feature type="transmembrane region" description="Helical" evidence="1">
    <location>
        <begin position="164"/>
        <end position="182"/>
    </location>
</feature>
<accession>A0A8I1SJ55</accession>
<dbReference type="EMBL" id="JAEKJW010000003">
    <property type="protein sequence ID" value="MBN8198022.1"/>
    <property type="molecule type" value="Genomic_DNA"/>
</dbReference>
<dbReference type="Proteomes" id="UP000664405">
    <property type="component" value="Unassembled WGS sequence"/>
</dbReference>
<keyword evidence="1" id="KW-1133">Transmembrane helix</keyword>
<evidence type="ECO:0000313" key="2">
    <source>
        <dbReference type="EMBL" id="MBN8198022.1"/>
    </source>
</evidence>